<dbReference type="RefSeq" id="WP_004703025.1">
    <property type="nucleotide sequence ID" value="NZ_LFZQ01000002.1"/>
</dbReference>
<evidence type="ECO:0000313" key="2">
    <source>
        <dbReference type="EMBL" id="ONN51844.1"/>
    </source>
</evidence>
<comment type="caution">
    <text evidence="2">The sequence shown here is derived from an EMBL/GenBank/DDBJ whole genome shotgun (WGS) entry which is preliminary data.</text>
</comment>
<sequence>MKLKILTMMMCTALLSACTKQADSEAPQVDYKAQFEESDRKIGEYLDQLDNPKTPQEVKVKILCHDYPDLYKKQYMPALIKISPKPYTEEKLLSDLKSATDYYKGSLGIKCDN</sequence>
<gene>
    <name evidence="2" type="ORF">AC058_18490</name>
</gene>
<dbReference type="Proteomes" id="UP000189376">
    <property type="component" value="Unassembled WGS sequence"/>
</dbReference>
<dbReference type="GeneID" id="60737008"/>
<protein>
    <submittedName>
        <fullName evidence="2">Uncharacterized protein</fullName>
    </submittedName>
</protein>
<feature type="signal peptide" evidence="1">
    <location>
        <begin position="1"/>
        <end position="22"/>
    </location>
</feature>
<dbReference type="AlphaFoldDB" id="A0A1V2UQ42"/>
<accession>A0A1V2UQ42</accession>
<evidence type="ECO:0000256" key="1">
    <source>
        <dbReference type="SAM" id="SignalP"/>
    </source>
</evidence>
<dbReference type="EMBL" id="LFZS01000026">
    <property type="protein sequence ID" value="ONN51844.1"/>
    <property type="molecule type" value="Genomic_DNA"/>
</dbReference>
<name>A0A1V2UQ42_9GAMM</name>
<keyword evidence="3" id="KW-1185">Reference proteome</keyword>
<feature type="chain" id="PRO_5010711160" evidence="1">
    <location>
        <begin position="23"/>
        <end position="113"/>
    </location>
</feature>
<organism evidence="2 3">
    <name type="scientific">Acinetobacter genomosp. 33YU</name>
    <dbReference type="NCBI Taxonomy" id="1675530"/>
    <lineage>
        <taxon>Bacteria</taxon>
        <taxon>Pseudomonadati</taxon>
        <taxon>Pseudomonadota</taxon>
        <taxon>Gammaproteobacteria</taxon>
        <taxon>Moraxellales</taxon>
        <taxon>Moraxellaceae</taxon>
        <taxon>Acinetobacter</taxon>
    </lineage>
</organism>
<evidence type="ECO:0000313" key="3">
    <source>
        <dbReference type="Proteomes" id="UP000189376"/>
    </source>
</evidence>
<reference evidence="2 3" key="1">
    <citation type="submission" date="2015-07" db="EMBL/GenBank/DDBJ databases">
        <title>Acinetobacter yuneri, a novel member of Acinetobacter calcoaceticus-Acinetobacter baumannii complex isolated from clinical specimen.</title>
        <authorList>
            <person name="Yu Y."/>
        </authorList>
    </citation>
    <scope>NUCLEOTIDE SEQUENCE [LARGE SCALE GENOMIC DNA]</scope>
    <source>
        <strain evidence="2 3">A362</strain>
    </source>
</reference>
<proteinExistence type="predicted"/>
<dbReference type="PROSITE" id="PS51257">
    <property type="entry name" value="PROKAR_LIPOPROTEIN"/>
    <property type="match status" value="1"/>
</dbReference>
<keyword evidence="1" id="KW-0732">Signal</keyword>